<proteinExistence type="predicted"/>
<protein>
    <submittedName>
        <fullName evidence="1">Uncharacterized protein</fullName>
    </submittedName>
</protein>
<evidence type="ECO:0000313" key="1">
    <source>
        <dbReference type="EMBL" id="SVD90226.1"/>
    </source>
</evidence>
<reference evidence="1" key="1">
    <citation type="submission" date="2018-05" db="EMBL/GenBank/DDBJ databases">
        <authorList>
            <person name="Lanie J.A."/>
            <person name="Ng W.-L."/>
            <person name="Kazmierczak K.M."/>
            <person name="Andrzejewski T.M."/>
            <person name="Davidsen T.M."/>
            <person name="Wayne K.J."/>
            <person name="Tettelin H."/>
            <person name="Glass J.I."/>
            <person name="Rusch D."/>
            <person name="Podicherti R."/>
            <person name="Tsui H.-C.T."/>
            <person name="Winkler M.E."/>
        </authorList>
    </citation>
    <scope>NUCLEOTIDE SEQUENCE</scope>
</reference>
<feature type="non-terminal residue" evidence="1">
    <location>
        <position position="1"/>
    </location>
</feature>
<dbReference type="EMBL" id="UINC01180836">
    <property type="protein sequence ID" value="SVD90226.1"/>
    <property type="molecule type" value="Genomic_DNA"/>
</dbReference>
<sequence>FHPPFGWLPVSGPESVLVSGYLGIAHSGSFRVPRRVPAVPLIHFRFTLSRQILPLRPPPPTTDRASEPLCRAVVNKRTC</sequence>
<gene>
    <name evidence="1" type="ORF">METZ01_LOCUS443080</name>
</gene>
<name>A0A382Z3Z2_9ZZZZ</name>
<organism evidence="1">
    <name type="scientific">marine metagenome</name>
    <dbReference type="NCBI Taxonomy" id="408172"/>
    <lineage>
        <taxon>unclassified sequences</taxon>
        <taxon>metagenomes</taxon>
        <taxon>ecological metagenomes</taxon>
    </lineage>
</organism>
<dbReference type="AlphaFoldDB" id="A0A382Z3Z2"/>
<accession>A0A382Z3Z2</accession>